<dbReference type="AlphaFoldDB" id="A0A1E3P7I9"/>
<dbReference type="GO" id="GO:0005675">
    <property type="term" value="C:transcription factor TFIIH holo complex"/>
    <property type="evidence" value="ECO:0007669"/>
    <property type="project" value="EnsemblFungi"/>
</dbReference>
<dbReference type="PANTHER" id="PTHR37781:SF1">
    <property type="entry name" value="ADR380WP"/>
    <property type="match status" value="1"/>
</dbReference>
<protein>
    <submittedName>
        <fullName evidence="2">Uncharacterized protein</fullName>
    </submittedName>
</protein>
<organism evidence="2 3">
    <name type="scientific">Wickerhamomyces anomalus (strain ATCC 58044 / CBS 1984 / NCYC 433 / NRRL Y-366-8)</name>
    <name type="common">Yeast</name>
    <name type="synonym">Hansenula anomala</name>
    <dbReference type="NCBI Taxonomy" id="683960"/>
    <lineage>
        <taxon>Eukaryota</taxon>
        <taxon>Fungi</taxon>
        <taxon>Dikarya</taxon>
        <taxon>Ascomycota</taxon>
        <taxon>Saccharomycotina</taxon>
        <taxon>Saccharomycetes</taxon>
        <taxon>Phaffomycetales</taxon>
        <taxon>Wickerhamomycetaceae</taxon>
        <taxon>Wickerhamomyces</taxon>
    </lineage>
</organism>
<gene>
    <name evidence="2" type="ORF">WICANDRAFT_104465</name>
</gene>
<dbReference type="Pfam" id="PF17110">
    <property type="entry name" value="TFB6"/>
    <property type="match status" value="1"/>
</dbReference>
<dbReference type="GO" id="GO:0006367">
    <property type="term" value="P:transcription initiation at RNA polymerase II promoter"/>
    <property type="evidence" value="ECO:0007669"/>
    <property type="project" value="EnsemblFungi"/>
</dbReference>
<dbReference type="Proteomes" id="UP000094112">
    <property type="component" value="Unassembled WGS sequence"/>
</dbReference>
<name>A0A1E3P7I9_WICAA</name>
<proteinExistence type="predicted"/>
<dbReference type="PANTHER" id="PTHR37781">
    <property type="entry name" value="TFIIH COMPLEX SUBUNIT"/>
    <property type="match status" value="1"/>
</dbReference>
<dbReference type="GO" id="GO:0006289">
    <property type="term" value="P:nucleotide-excision repair"/>
    <property type="evidence" value="ECO:0007669"/>
    <property type="project" value="EnsemblFungi"/>
</dbReference>
<evidence type="ECO:0000256" key="1">
    <source>
        <dbReference type="SAM" id="MobiDB-lite"/>
    </source>
</evidence>
<feature type="compositionally biased region" description="Polar residues" evidence="1">
    <location>
        <begin position="1"/>
        <end position="11"/>
    </location>
</feature>
<dbReference type="InterPro" id="IPR031349">
    <property type="entry name" value="Tfb6"/>
</dbReference>
<evidence type="ECO:0000313" key="3">
    <source>
        <dbReference type="Proteomes" id="UP000094112"/>
    </source>
</evidence>
<dbReference type="OrthoDB" id="2567806at2759"/>
<evidence type="ECO:0000313" key="2">
    <source>
        <dbReference type="EMBL" id="ODQ61386.1"/>
    </source>
</evidence>
<sequence>MSDQANYSDAPNSPVHPDPDQEASNLPERSLPGSVLDLLDLNPDLEAKTATESTTRNTNGLEHTIDDHLYDRLEDFQPTLVPSPLNPVQPHLGRRLSSSQQSKFINYADERLLHIQRRFVQSFGLSELGYSSIDELLNDVKQLLNFVWLSIDSNPTIHDKEYYSTLPDTNFGQTHFLIRIAGDLVEYVGKMEITQASGVEILKLLKSLDDKFARLIDGTIPGGKSINRTESVRLYGIAERTRVLVSDLFEKKQIEGFHYELSKVYEQVLDRTA</sequence>
<feature type="region of interest" description="Disordered" evidence="1">
    <location>
        <begin position="1"/>
        <end position="33"/>
    </location>
</feature>
<dbReference type="RefSeq" id="XP_019040593.1">
    <property type="nucleotide sequence ID" value="XM_019180417.1"/>
</dbReference>
<dbReference type="GeneID" id="30197663"/>
<accession>A0A1E3P7I9</accession>
<reference evidence="2 3" key="1">
    <citation type="journal article" date="2016" name="Proc. Natl. Acad. Sci. U.S.A.">
        <title>Comparative genomics of biotechnologically important yeasts.</title>
        <authorList>
            <person name="Riley R."/>
            <person name="Haridas S."/>
            <person name="Wolfe K.H."/>
            <person name="Lopes M.R."/>
            <person name="Hittinger C.T."/>
            <person name="Goeker M."/>
            <person name="Salamov A.A."/>
            <person name="Wisecaver J.H."/>
            <person name="Long T.M."/>
            <person name="Calvey C.H."/>
            <person name="Aerts A.L."/>
            <person name="Barry K.W."/>
            <person name="Choi C."/>
            <person name="Clum A."/>
            <person name="Coughlan A.Y."/>
            <person name="Deshpande S."/>
            <person name="Douglass A.P."/>
            <person name="Hanson S.J."/>
            <person name="Klenk H.-P."/>
            <person name="LaButti K.M."/>
            <person name="Lapidus A."/>
            <person name="Lindquist E.A."/>
            <person name="Lipzen A.M."/>
            <person name="Meier-Kolthoff J.P."/>
            <person name="Ohm R.A."/>
            <person name="Otillar R.P."/>
            <person name="Pangilinan J.L."/>
            <person name="Peng Y."/>
            <person name="Rokas A."/>
            <person name="Rosa C.A."/>
            <person name="Scheuner C."/>
            <person name="Sibirny A.A."/>
            <person name="Slot J.C."/>
            <person name="Stielow J.B."/>
            <person name="Sun H."/>
            <person name="Kurtzman C.P."/>
            <person name="Blackwell M."/>
            <person name="Grigoriev I.V."/>
            <person name="Jeffries T.W."/>
        </authorList>
    </citation>
    <scope>NUCLEOTIDE SEQUENCE [LARGE SCALE GENOMIC DNA]</scope>
    <source>
        <strain evidence="3">ATCC 58044 / CBS 1984 / NCYC 433 / NRRL Y-366-8</strain>
    </source>
</reference>
<dbReference type="STRING" id="683960.A0A1E3P7I9"/>
<dbReference type="EMBL" id="KV454209">
    <property type="protein sequence ID" value="ODQ61386.1"/>
    <property type="molecule type" value="Genomic_DNA"/>
</dbReference>
<keyword evidence="3" id="KW-1185">Reference proteome</keyword>